<evidence type="ECO:0000313" key="1">
    <source>
        <dbReference type="EMBL" id="MFD1139522.1"/>
    </source>
</evidence>
<keyword evidence="2" id="KW-1185">Reference proteome</keyword>
<organism evidence="1 2">
    <name type="scientific">Larkinella insperata</name>
    <dbReference type="NCBI Taxonomy" id="332158"/>
    <lineage>
        <taxon>Bacteria</taxon>
        <taxon>Pseudomonadati</taxon>
        <taxon>Bacteroidota</taxon>
        <taxon>Cytophagia</taxon>
        <taxon>Cytophagales</taxon>
        <taxon>Spirosomataceae</taxon>
        <taxon>Larkinella</taxon>
    </lineage>
</organism>
<name>A0ABW3Q3M8_9BACT</name>
<comment type="caution">
    <text evidence="1">The sequence shown here is derived from an EMBL/GenBank/DDBJ whole genome shotgun (WGS) entry which is preliminary data.</text>
</comment>
<proteinExistence type="predicted"/>
<dbReference type="EMBL" id="JBHTLP010000001">
    <property type="protein sequence ID" value="MFD1139522.1"/>
    <property type="molecule type" value="Genomic_DNA"/>
</dbReference>
<reference evidence="2" key="1">
    <citation type="journal article" date="2019" name="Int. J. Syst. Evol. Microbiol.">
        <title>The Global Catalogue of Microorganisms (GCM) 10K type strain sequencing project: providing services to taxonomists for standard genome sequencing and annotation.</title>
        <authorList>
            <consortium name="The Broad Institute Genomics Platform"/>
            <consortium name="The Broad Institute Genome Sequencing Center for Infectious Disease"/>
            <person name="Wu L."/>
            <person name="Ma J."/>
        </authorList>
    </citation>
    <scope>NUCLEOTIDE SEQUENCE [LARGE SCALE GENOMIC DNA]</scope>
    <source>
        <strain evidence="2">CCUG 55608</strain>
    </source>
</reference>
<accession>A0ABW3Q3M8</accession>
<dbReference type="RefSeq" id="WP_379883831.1">
    <property type="nucleotide sequence ID" value="NZ_JBHTLP010000001.1"/>
</dbReference>
<gene>
    <name evidence="1" type="ORF">ACFQ4C_00290</name>
</gene>
<dbReference type="Proteomes" id="UP001597116">
    <property type="component" value="Unassembled WGS sequence"/>
</dbReference>
<sequence length="268" mass="32535">MNERQLIKHMQQQYSWLNVTLEQAKWLHRFEQDKNLPSNSHFFSEWEEWDFERATFQAILTGEQFEKYEERQKEVIRNAQINRVEEDKTKLEEIAYHQTLLEFYDQILPEFFKNPRMMNPLFFEDTKIEFLKAEYKRFLAERKKGLLVHHFRFYRTLMPNTLKLSLLHHKLNHVWPNYSLFKLGMDEPTKAIATYLEEKHSYVLEDIYEFVTQRMDKLNALNAENFAKFEKTFHGPIAKAGPETPEELQKNQLMSVLLLDKDQYGWQD</sequence>
<protein>
    <submittedName>
        <fullName evidence="1">Uncharacterized protein</fullName>
    </submittedName>
</protein>
<evidence type="ECO:0000313" key="2">
    <source>
        <dbReference type="Proteomes" id="UP001597116"/>
    </source>
</evidence>